<evidence type="ECO:0000313" key="2">
    <source>
        <dbReference type="Proteomes" id="UP001213799"/>
    </source>
</evidence>
<evidence type="ECO:0000313" key="1">
    <source>
        <dbReference type="EMBL" id="KAJ5598533.1"/>
    </source>
</evidence>
<dbReference type="Proteomes" id="UP001213799">
    <property type="component" value="Unassembled WGS sequence"/>
</dbReference>
<gene>
    <name evidence="1" type="ORF">N7537_008617</name>
</gene>
<name>A0AAD6H1T0_9EURO</name>
<comment type="caution">
    <text evidence="1">The sequence shown here is derived from an EMBL/GenBank/DDBJ whole genome shotgun (WGS) entry which is preliminary data.</text>
</comment>
<dbReference type="EMBL" id="JAQJAE010000004">
    <property type="protein sequence ID" value="KAJ5598533.1"/>
    <property type="molecule type" value="Genomic_DNA"/>
</dbReference>
<reference evidence="1" key="1">
    <citation type="journal article" date="2023" name="IMA Fungus">
        <title>Comparative genomic study of the Penicillium genus elucidates a diverse pangenome and 15 lateral gene transfer events.</title>
        <authorList>
            <person name="Petersen C."/>
            <person name="Sorensen T."/>
            <person name="Nielsen M.R."/>
            <person name="Sondergaard T.E."/>
            <person name="Sorensen J.L."/>
            <person name="Fitzpatrick D.A."/>
            <person name="Frisvad J.C."/>
            <person name="Nielsen K.L."/>
        </authorList>
    </citation>
    <scope>NUCLEOTIDE SEQUENCE</scope>
    <source>
        <strain evidence="1">IBT 12815</strain>
    </source>
</reference>
<sequence>MPLLPSFSQVLTSLQTFRKHSISDSQQSGDCQFTSRFTTLDLSRSMVGKRNRLMRLIKSFSLSHKACLGPLLANMATNVGEHSAFGAGLNGGGMDLLGL</sequence>
<reference evidence="1" key="2">
    <citation type="submission" date="2023-01" db="EMBL/GenBank/DDBJ databases">
        <authorList>
            <person name="Petersen C."/>
        </authorList>
    </citation>
    <scope>NUCLEOTIDE SEQUENCE</scope>
    <source>
        <strain evidence="1">IBT 12815</strain>
    </source>
</reference>
<dbReference type="AlphaFoldDB" id="A0AAD6H1T0"/>
<feature type="non-terminal residue" evidence="1">
    <location>
        <position position="1"/>
    </location>
</feature>
<dbReference type="RefSeq" id="XP_056751747.1">
    <property type="nucleotide sequence ID" value="XM_056899671.1"/>
</dbReference>
<dbReference type="GeneID" id="81589913"/>
<proteinExistence type="predicted"/>
<organism evidence="1 2">
    <name type="scientific">Penicillium hordei</name>
    <dbReference type="NCBI Taxonomy" id="40994"/>
    <lineage>
        <taxon>Eukaryota</taxon>
        <taxon>Fungi</taxon>
        <taxon>Dikarya</taxon>
        <taxon>Ascomycota</taxon>
        <taxon>Pezizomycotina</taxon>
        <taxon>Eurotiomycetes</taxon>
        <taxon>Eurotiomycetidae</taxon>
        <taxon>Eurotiales</taxon>
        <taxon>Aspergillaceae</taxon>
        <taxon>Penicillium</taxon>
    </lineage>
</organism>
<keyword evidence="2" id="KW-1185">Reference proteome</keyword>
<protein>
    <submittedName>
        <fullName evidence="1">Uncharacterized protein</fullName>
    </submittedName>
</protein>
<accession>A0AAD6H1T0</accession>